<dbReference type="Gramene" id="OMERI03G16820.3">
    <property type="protein sequence ID" value="OMERI03G16820.3"/>
    <property type="gene ID" value="OMERI03G16820"/>
</dbReference>
<evidence type="ECO:0000313" key="2">
    <source>
        <dbReference type="Proteomes" id="UP000008021"/>
    </source>
</evidence>
<proteinExistence type="predicted"/>
<dbReference type="EnsemblPlants" id="OMERI03G16820.3">
    <property type="protein sequence ID" value="OMERI03G16820.3"/>
    <property type="gene ID" value="OMERI03G16820"/>
</dbReference>
<dbReference type="HOGENOM" id="CLU_160424_0_0_1"/>
<reference evidence="1" key="1">
    <citation type="submission" date="2015-04" db="UniProtKB">
        <authorList>
            <consortium name="EnsemblPlants"/>
        </authorList>
    </citation>
    <scope>IDENTIFICATION</scope>
</reference>
<sequence>MYGEYWDEKKARKRGKIMYGVGQVIRVLAPGNKARNVISGEPIISRTSFYRSSCGLFMLKCMGHWNGSKLTTKFKQIFRRKLAAILVGSASNDNTEIPSYKK</sequence>
<dbReference type="Proteomes" id="UP000008021">
    <property type="component" value="Chromosome 3"/>
</dbReference>
<keyword evidence="2" id="KW-1185">Reference proteome</keyword>
<accession>A0A0E0D133</accession>
<name>A0A0E0D133_9ORYZ</name>
<reference evidence="1" key="2">
    <citation type="submission" date="2018-05" db="EMBL/GenBank/DDBJ databases">
        <title>OmerRS3 (Oryza meridionalis Reference Sequence Version 3).</title>
        <authorList>
            <person name="Zhang J."/>
            <person name="Kudrna D."/>
            <person name="Lee S."/>
            <person name="Talag J."/>
            <person name="Welchert J."/>
            <person name="Wing R.A."/>
        </authorList>
    </citation>
    <scope>NUCLEOTIDE SEQUENCE [LARGE SCALE GENOMIC DNA]</scope>
    <source>
        <strain evidence="1">cv. OR44</strain>
    </source>
</reference>
<evidence type="ECO:0000313" key="1">
    <source>
        <dbReference type="EnsemblPlants" id="OMERI03G16820.3"/>
    </source>
</evidence>
<organism evidence="1">
    <name type="scientific">Oryza meridionalis</name>
    <dbReference type="NCBI Taxonomy" id="40149"/>
    <lineage>
        <taxon>Eukaryota</taxon>
        <taxon>Viridiplantae</taxon>
        <taxon>Streptophyta</taxon>
        <taxon>Embryophyta</taxon>
        <taxon>Tracheophyta</taxon>
        <taxon>Spermatophyta</taxon>
        <taxon>Magnoliopsida</taxon>
        <taxon>Liliopsida</taxon>
        <taxon>Poales</taxon>
        <taxon>Poaceae</taxon>
        <taxon>BOP clade</taxon>
        <taxon>Oryzoideae</taxon>
        <taxon>Oryzeae</taxon>
        <taxon>Oryzinae</taxon>
        <taxon>Oryza</taxon>
    </lineage>
</organism>
<dbReference type="AlphaFoldDB" id="A0A0E0D133"/>
<protein>
    <submittedName>
        <fullName evidence="1">Uncharacterized protein</fullName>
    </submittedName>
</protein>